<dbReference type="EMBL" id="AP019860">
    <property type="protein sequence ID" value="BBM84148.1"/>
    <property type="molecule type" value="Genomic_DNA"/>
</dbReference>
<dbReference type="RefSeq" id="WP_151968320.1">
    <property type="nucleotide sequence ID" value="NZ_AP019860.1"/>
</dbReference>
<name>A0A5S9ILL6_UABAM</name>
<dbReference type="KEGG" id="uam:UABAM_02504"/>
<proteinExistence type="predicted"/>
<protein>
    <submittedName>
        <fullName evidence="1">Uncharacterized protein</fullName>
    </submittedName>
</protein>
<evidence type="ECO:0000313" key="1">
    <source>
        <dbReference type="EMBL" id="BBM84148.1"/>
    </source>
</evidence>
<keyword evidence="2" id="KW-1185">Reference proteome</keyword>
<dbReference type="Proteomes" id="UP000326354">
    <property type="component" value="Chromosome"/>
</dbReference>
<evidence type="ECO:0000313" key="2">
    <source>
        <dbReference type="Proteomes" id="UP000326354"/>
    </source>
</evidence>
<dbReference type="AlphaFoldDB" id="A0A5S9ILL6"/>
<reference evidence="1 2" key="1">
    <citation type="submission" date="2019-08" db="EMBL/GenBank/DDBJ databases">
        <title>Complete genome sequence of Candidatus Uab amorphum.</title>
        <authorList>
            <person name="Shiratori T."/>
            <person name="Suzuki S."/>
            <person name="Kakizawa Y."/>
            <person name="Ishida K."/>
        </authorList>
    </citation>
    <scope>NUCLEOTIDE SEQUENCE [LARGE SCALE GENOMIC DNA]</scope>
    <source>
        <strain evidence="1 2">SRT547</strain>
    </source>
</reference>
<sequence length="190" mass="22100">MEIFGIIVLASLIGLYLFYQEKKKMLDTLKILNEKRQGKLVPGLISYPRWSFPHLDTTIVVSALNGDRGPFTYVQFHSGAFDEQHTYELEGRNVATKLLRTTRKIGIDKDFDALFHLHSDNDAFVLRVFDKGLRQKLQTIGKKYPLEIQCSYKDRCRFMLSVQKIVTQKEDVEELVAISIFIYERMMNSL</sequence>
<gene>
    <name evidence="1" type="ORF">UABAM_02504</name>
</gene>
<organism evidence="1 2">
    <name type="scientific">Uabimicrobium amorphum</name>
    <dbReference type="NCBI Taxonomy" id="2596890"/>
    <lineage>
        <taxon>Bacteria</taxon>
        <taxon>Pseudomonadati</taxon>
        <taxon>Planctomycetota</taxon>
        <taxon>Candidatus Uabimicrobiia</taxon>
        <taxon>Candidatus Uabimicrobiales</taxon>
        <taxon>Candidatus Uabimicrobiaceae</taxon>
        <taxon>Candidatus Uabimicrobium</taxon>
    </lineage>
</organism>
<accession>A0A5S9ILL6</accession>